<proteinExistence type="inferred from homology"/>
<accession>A0AAX7V1L1</accession>
<keyword evidence="9" id="KW-0804">Transcription</keyword>
<feature type="domain" description="C2H2-type" evidence="13">
    <location>
        <begin position="212"/>
        <end position="239"/>
    </location>
</feature>
<reference evidence="15" key="2">
    <citation type="submission" date="2023-03" db="EMBL/GenBank/DDBJ databases">
        <authorList>
            <consortium name="Wellcome Sanger Institute Data Sharing"/>
        </authorList>
    </citation>
    <scope>NUCLEOTIDE SEQUENCE [LARGE SCALE GENOMIC DNA]</scope>
</reference>
<dbReference type="SUPFAM" id="SSF57667">
    <property type="entry name" value="beta-beta-alpha zinc fingers"/>
    <property type="match status" value="3"/>
</dbReference>
<dbReference type="InterPro" id="IPR056436">
    <property type="entry name" value="Znf-C2H2_ZIC1-5/GLI1-3-like"/>
</dbReference>
<dbReference type="PANTHER" id="PTHR24399:SF70">
    <property type="entry name" value="C2H2-TYPE DOMAIN-CONTAINING PROTEIN"/>
    <property type="match status" value="1"/>
</dbReference>
<dbReference type="FunFam" id="3.30.160.60:FF:000624">
    <property type="entry name" value="zinc finger protein 697"/>
    <property type="match status" value="1"/>
</dbReference>
<evidence type="ECO:0000256" key="1">
    <source>
        <dbReference type="ARBA" id="ARBA00004123"/>
    </source>
</evidence>
<comment type="similarity">
    <text evidence="2">Belongs to the krueppel C2H2-type zinc-finger protein family.</text>
</comment>
<dbReference type="Proteomes" id="UP000265100">
    <property type="component" value="Chromosome 18"/>
</dbReference>
<dbReference type="GeneTree" id="ENSGT01150000286952"/>
<dbReference type="PROSITE" id="PS00028">
    <property type="entry name" value="ZINC_FINGER_C2H2_1"/>
    <property type="match status" value="6"/>
</dbReference>
<dbReference type="GO" id="GO:0005654">
    <property type="term" value="C:nucleoplasm"/>
    <property type="evidence" value="ECO:0007669"/>
    <property type="project" value="TreeGrafter"/>
</dbReference>
<evidence type="ECO:0000256" key="4">
    <source>
        <dbReference type="ARBA" id="ARBA00022737"/>
    </source>
</evidence>
<dbReference type="AlphaFoldDB" id="A0AAX7V1L1"/>
<feature type="compositionally biased region" description="Basic and acidic residues" evidence="12">
    <location>
        <begin position="75"/>
        <end position="86"/>
    </location>
</feature>
<feature type="compositionally biased region" description="Polar residues" evidence="12">
    <location>
        <begin position="189"/>
        <end position="202"/>
    </location>
</feature>
<keyword evidence="6" id="KW-0862">Zinc</keyword>
<dbReference type="SMART" id="SM00355">
    <property type="entry name" value="ZnF_C2H2"/>
    <property type="match status" value="6"/>
</dbReference>
<evidence type="ECO:0000256" key="2">
    <source>
        <dbReference type="ARBA" id="ARBA00006991"/>
    </source>
</evidence>
<evidence type="ECO:0000313" key="15">
    <source>
        <dbReference type="Proteomes" id="UP000265100"/>
    </source>
</evidence>
<dbReference type="FunFam" id="3.30.160.60:FF:001344">
    <property type="entry name" value="Zinc finger protein 16 like"/>
    <property type="match status" value="1"/>
</dbReference>
<dbReference type="FunFam" id="3.30.160.60:FF:002343">
    <property type="entry name" value="Zinc finger protein 33A"/>
    <property type="match status" value="1"/>
</dbReference>
<feature type="compositionally biased region" description="Basic and acidic residues" evidence="12">
    <location>
        <begin position="95"/>
        <end position="113"/>
    </location>
</feature>
<dbReference type="GO" id="GO:0001227">
    <property type="term" value="F:DNA-binding transcription repressor activity, RNA polymerase II-specific"/>
    <property type="evidence" value="ECO:0007669"/>
    <property type="project" value="TreeGrafter"/>
</dbReference>
<evidence type="ECO:0000259" key="13">
    <source>
        <dbReference type="PROSITE" id="PS50157"/>
    </source>
</evidence>
<feature type="domain" description="C2H2-type" evidence="13">
    <location>
        <begin position="240"/>
        <end position="267"/>
    </location>
</feature>
<dbReference type="PROSITE" id="PS50157">
    <property type="entry name" value="ZINC_FINGER_C2H2_2"/>
    <property type="match status" value="6"/>
</dbReference>
<evidence type="ECO:0000313" key="14">
    <source>
        <dbReference type="Ensembl" id="ENSACLP00000076338.1"/>
    </source>
</evidence>
<dbReference type="Pfam" id="PF23561">
    <property type="entry name" value="zf-C2H2_15"/>
    <property type="match status" value="1"/>
</dbReference>
<keyword evidence="10" id="KW-0539">Nucleus</keyword>
<feature type="domain" description="C2H2-type" evidence="13">
    <location>
        <begin position="296"/>
        <end position="323"/>
    </location>
</feature>
<reference evidence="14" key="3">
    <citation type="submission" date="2025-08" db="UniProtKB">
        <authorList>
            <consortium name="Ensembl"/>
        </authorList>
    </citation>
    <scope>IDENTIFICATION</scope>
</reference>
<feature type="region of interest" description="Disordered" evidence="12">
    <location>
        <begin position="139"/>
        <end position="202"/>
    </location>
</feature>
<feature type="compositionally biased region" description="Basic and acidic residues" evidence="12">
    <location>
        <begin position="24"/>
        <end position="41"/>
    </location>
</feature>
<keyword evidence="15" id="KW-1185">Reference proteome</keyword>
<dbReference type="Gene3D" id="3.30.160.60">
    <property type="entry name" value="Classic Zinc Finger"/>
    <property type="match status" value="6"/>
</dbReference>
<feature type="compositionally biased region" description="Polar residues" evidence="12">
    <location>
        <begin position="13"/>
        <end position="23"/>
    </location>
</feature>
<dbReference type="FunFam" id="3.30.160.60:FF:001465">
    <property type="entry name" value="Zinc finger protein 560"/>
    <property type="match status" value="1"/>
</dbReference>
<feature type="compositionally biased region" description="Polar residues" evidence="12">
    <location>
        <begin position="151"/>
        <end position="166"/>
    </location>
</feature>
<reference evidence="14" key="4">
    <citation type="submission" date="2025-09" db="UniProtKB">
        <authorList>
            <consortium name="Ensembl"/>
        </authorList>
    </citation>
    <scope>IDENTIFICATION</scope>
</reference>
<evidence type="ECO:0000256" key="3">
    <source>
        <dbReference type="ARBA" id="ARBA00022723"/>
    </source>
</evidence>
<feature type="domain" description="C2H2-type" evidence="13">
    <location>
        <begin position="324"/>
        <end position="351"/>
    </location>
</feature>
<dbReference type="InterPro" id="IPR036236">
    <property type="entry name" value="Znf_C2H2_sf"/>
</dbReference>
<evidence type="ECO:0000256" key="11">
    <source>
        <dbReference type="PROSITE-ProRule" id="PRU00042"/>
    </source>
</evidence>
<dbReference type="FunFam" id="3.30.160.60:FF:001506">
    <property type="entry name" value="Zinc finger protein"/>
    <property type="match status" value="1"/>
</dbReference>
<keyword evidence="8" id="KW-0238">DNA-binding</keyword>
<keyword evidence="7" id="KW-0805">Transcription regulation</keyword>
<feature type="domain" description="C2H2-type" evidence="13">
    <location>
        <begin position="352"/>
        <end position="376"/>
    </location>
</feature>
<keyword evidence="3" id="KW-0479">Metal-binding</keyword>
<evidence type="ECO:0000256" key="12">
    <source>
        <dbReference type="SAM" id="MobiDB-lite"/>
    </source>
</evidence>
<evidence type="ECO:0000256" key="10">
    <source>
        <dbReference type="ARBA" id="ARBA00023242"/>
    </source>
</evidence>
<feature type="domain" description="C2H2-type" evidence="13">
    <location>
        <begin position="268"/>
        <end position="295"/>
    </location>
</feature>
<dbReference type="InterPro" id="IPR013087">
    <property type="entry name" value="Znf_C2H2_type"/>
</dbReference>
<feature type="region of interest" description="Disordered" evidence="12">
    <location>
        <begin position="1"/>
        <end position="41"/>
    </location>
</feature>
<keyword evidence="5 11" id="KW-0863">Zinc-finger</keyword>
<dbReference type="FunFam" id="3.30.160.60:FF:000478">
    <property type="entry name" value="Zinc finger protein 133"/>
    <property type="match status" value="1"/>
</dbReference>
<evidence type="ECO:0000256" key="9">
    <source>
        <dbReference type="ARBA" id="ARBA00023163"/>
    </source>
</evidence>
<dbReference type="Ensembl" id="ENSACLT00000057949.1">
    <property type="protein sequence ID" value="ENSACLP00000076338.1"/>
    <property type="gene ID" value="ENSACLG00000029874.1"/>
</dbReference>
<evidence type="ECO:0000256" key="5">
    <source>
        <dbReference type="ARBA" id="ARBA00022771"/>
    </source>
</evidence>
<name>A0AAX7V1L1_ASTCA</name>
<evidence type="ECO:0000256" key="6">
    <source>
        <dbReference type="ARBA" id="ARBA00022833"/>
    </source>
</evidence>
<organism evidence="14 15">
    <name type="scientific">Astatotilapia calliptera</name>
    <name type="common">Eastern happy</name>
    <name type="synonym">Chromis callipterus</name>
    <dbReference type="NCBI Taxonomy" id="8154"/>
    <lineage>
        <taxon>Eukaryota</taxon>
        <taxon>Metazoa</taxon>
        <taxon>Chordata</taxon>
        <taxon>Craniata</taxon>
        <taxon>Vertebrata</taxon>
        <taxon>Euteleostomi</taxon>
        <taxon>Actinopterygii</taxon>
        <taxon>Neopterygii</taxon>
        <taxon>Teleostei</taxon>
        <taxon>Neoteleostei</taxon>
        <taxon>Acanthomorphata</taxon>
        <taxon>Ovalentaria</taxon>
        <taxon>Cichlomorphae</taxon>
        <taxon>Cichliformes</taxon>
        <taxon>Cichlidae</taxon>
        <taxon>African cichlids</taxon>
        <taxon>Pseudocrenilabrinae</taxon>
        <taxon>Haplochromini</taxon>
        <taxon>Astatotilapia</taxon>
    </lineage>
</organism>
<evidence type="ECO:0000256" key="8">
    <source>
        <dbReference type="ARBA" id="ARBA00023125"/>
    </source>
</evidence>
<protein>
    <recommendedName>
        <fullName evidence="13">C2H2-type domain-containing protein</fullName>
    </recommendedName>
</protein>
<evidence type="ECO:0000256" key="7">
    <source>
        <dbReference type="ARBA" id="ARBA00023015"/>
    </source>
</evidence>
<comment type="subcellular location">
    <subcellularLocation>
        <location evidence="1">Nucleus</location>
    </subcellularLocation>
</comment>
<dbReference type="Pfam" id="PF00096">
    <property type="entry name" value="zf-C2H2"/>
    <property type="match status" value="2"/>
</dbReference>
<dbReference type="GO" id="GO:0000978">
    <property type="term" value="F:RNA polymerase II cis-regulatory region sequence-specific DNA binding"/>
    <property type="evidence" value="ECO:0007669"/>
    <property type="project" value="TreeGrafter"/>
</dbReference>
<feature type="region of interest" description="Disordered" evidence="12">
    <location>
        <begin position="75"/>
        <end position="127"/>
    </location>
</feature>
<dbReference type="GO" id="GO:0008270">
    <property type="term" value="F:zinc ion binding"/>
    <property type="evidence" value="ECO:0007669"/>
    <property type="project" value="UniProtKB-KW"/>
</dbReference>
<reference evidence="14 15" key="1">
    <citation type="submission" date="2018-05" db="EMBL/GenBank/DDBJ databases">
        <authorList>
            <person name="Datahose"/>
        </authorList>
    </citation>
    <scope>NUCLEOTIDE SEQUENCE</scope>
</reference>
<dbReference type="PANTHER" id="PTHR24399">
    <property type="entry name" value="ZINC FINGER AND BTB DOMAIN-CONTAINING"/>
    <property type="match status" value="1"/>
</dbReference>
<sequence>MKSKDEEVLADQQICNQERSSSLKQEDPEPPQIKEEQEELCTSHEVEHIMVWTGQERLRLLDTIWKPEIQIQSKDFSDQKICKEEEVPADQQVSNHERISSLDQEDRKPPEFKEEQEEPCTSQEGERLLLKEETNKCMVTSTHEEPEPSSDFLSNNCPQPEWSQGQEESEHVHSGSTTNANTKRRNQRKQSGVESQLMSYSQCKPDTSRKSVKCEICGKTFQYKYRLLNHLRVHTGEKPYCCSTCGKGFRQLSHLKTHMRIHKGENPYSCSLCGKKFSCILFFKTHMRSHTGEKPYRCSTCEKGFRQLIHLKTHMRIHTGEKPYSCSACGKSFSDASAFRVHMRIHTGEKPNLCNICGKILSQTTNLKKHMRIHST</sequence>
<keyword evidence="4" id="KW-0677">Repeat</keyword>
<dbReference type="Pfam" id="PF13465">
    <property type="entry name" value="zf-H2C2_2"/>
    <property type="match status" value="1"/>
</dbReference>